<dbReference type="AlphaFoldDB" id="A0A366LDP8"/>
<dbReference type="Gene3D" id="3.90.1200.10">
    <property type="match status" value="1"/>
</dbReference>
<evidence type="ECO:0000313" key="3">
    <source>
        <dbReference type="Proteomes" id="UP000253303"/>
    </source>
</evidence>
<dbReference type="Pfam" id="PF01636">
    <property type="entry name" value="APH"/>
    <property type="match status" value="1"/>
</dbReference>
<name>A0A366LDP8_9ACTN</name>
<gene>
    <name evidence="2" type="ORF">DP939_45010</name>
</gene>
<comment type="caution">
    <text evidence="2">The sequence shown here is derived from an EMBL/GenBank/DDBJ whole genome shotgun (WGS) entry which is preliminary data.</text>
</comment>
<evidence type="ECO:0000313" key="2">
    <source>
        <dbReference type="EMBL" id="RBQ11629.1"/>
    </source>
</evidence>
<proteinExistence type="predicted"/>
<reference evidence="2 3" key="1">
    <citation type="submission" date="2018-06" db="EMBL/GenBank/DDBJ databases">
        <title>Sphaerisporangium craniellae sp. nov., isolated from a marine sponge in the South China Sea.</title>
        <authorList>
            <person name="Li L."/>
        </authorList>
    </citation>
    <scope>NUCLEOTIDE SEQUENCE [LARGE SCALE GENOMIC DNA]</scope>
    <source>
        <strain evidence="2 3">LHW63015</strain>
    </source>
</reference>
<sequence length="370" mass="41276">MATKMTGSGSMLLRPSSLWLDDVDQLLKENGLPRLDRASLRRMDGRNESWAAVTERGVAIFVKRLNGADAEKRHRIQRALAFEDLRSVLKVPAPELLASQSRSFTLVHEYIADSRSGAELMVDEEFSDELAYKAGGIIGHLHNSKLSSSDRIDRSSPHHPPVEYLEGLPLAVFENSTAAALEAWKLMQSDQHLLNAIKRLREWELLSPRSPCHCDLRMDQFLVTGRSILLADWEEFRLADPARDVGSFIGQWISRAIMDIITNRGGDTAFIGLEMTHDIVLQRGLERLGRLLPRAHSFWKGYLNARPDADKELGVRATAFAGWHLFDRLLAAGEQSSRLASIQRAAAGVGRTALLRPERFAKALGLEPAS</sequence>
<dbReference type="RefSeq" id="WP_113986944.1">
    <property type="nucleotide sequence ID" value="NZ_QMEY01000059.1"/>
</dbReference>
<keyword evidence="3" id="KW-1185">Reference proteome</keyword>
<organism evidence="2 3">
    <name type="scientific">Spongiactinospora rosea</name>
    <dbReference type="NCBI Taxonomy" id="2248750"/>
    <lineage>
        <taxon>Bacteria</taxon>
        <taxon>Bacillati</taxon>
        <taxon>Actinomycetota</taxon>
        <taxon>Actinomycetes</taxon>
        <taxon>Streptosporangiales</taxon>
        <taxon>Streptosporangiaceae</taxon>
        <taxon>Spongiactinospora</taxon>
    </lineage>
</organism>
<dbReference type="SUPFAM" id="SSF56112">
    <property type="entry name" value="Protein kinase-like (PK-like)"/>
    <property type="match status" value="1"/>
</dbReference>
<dbReference type="Proteomes" id="UP000253303">
    <property type="component" value="Unassembled WGS sequence"/>
</dbReference>
<feature type="domain" description="Aminoglycoside phosphotransferase" evidence="1">
    <location>
        <begin position="47"/>
        <end position="252"/>
    </location>
</feature>
<protein>
    <recommendedName>
        <fullName evidence="1">Aminoglycoside phosphotransferase domain-containing protein</fullName>
    </recommendedName>
</protein>
<dbReference type="InterPro" id="IPR002575">
    <property type="entry name" value="Aminoglycoside_PTrfase"/>
</dbReference>
<accession>A0A366LDP8</accession>
<dbReference type="InterPro" id="IPR011009">
    <property type="entry name" value="Kinase-like_dom_sf"/>
</dbReference>
<dbReference type="NCBIfam" id="NF038156">
    <property type="entry name" value="lant_syn_V_LxmK"/>
    <property type="match status" value="1"/>
</dbReference>
<dbReference type="EMBL" id="QMEY01000059">
    <property type="protein sequence ID" value="RBQ11629.1"/>
    <property type="molecule type" value="Genomic_DNA"/>
</dbReference>
<evidence type="ECO:0000259" key="1">
    <source>
        <dbReference type="Pfam" id="PF01636"/>
    </source>
</evidence>